<comment type="caution">
    <text evidence="3">The sequence shown here is derived from an EMBL/GenBank/DDBJ whole genome shotgun (WGS) entry which is preliminary data.</text>
</comment>
<keyword evidence="4" id="KW-1185">Reference proteome</keyword>
<proteinExistence type="predicted"/>
<accession>A0AAV7JJ19</accession>
<feature type="repeat" description="NHL" evidence="2">
    <location>
        <begin position="375"/>
        <end position="419"/>
    </location>
</feature>
<protein>
    <submittedName>
        <fullName evidence="3">Uncharacterized protein</fullName>
    </submittedName>
</protein>
<dbReference type="EMBL" id="JAKMXF010000324">
    <property type="protein sequence ID" value="KAI6648885.1"/>
    <property type="molecule type" value="Genomic_DNA"/>
</dbReference>
<sequence length="422" mass="48144">MMASFTGNPHSISSVNANEYSDIIEGKKRVVHEEFLVYHHQLSAKESQICSQLDAVCNTESDKFQRSLQPTDDMIKFLTSQVKDLQIRFQEKNMLQYVEMHLAGMHQFLEEKNLLEKSPPILSIKLKFDPNFRDIFDKICNIEQISIFRYDAYPVKYSHKQTPNESVEALAIDTATNRLFALVKSTTSCVKIFNTNDLTEVATFADQKIMFPNNLAIVGEYIFIVCDRSILKLTKSSIAIIDLVSSQTTYSGLAINYVGPTLYIGVAEKLMLNVFDLELKQIKVVQLRTSDETKHRKHTRIQHICIVQLELYILFSNTNHPFQSFTLNGDPLRCIIPETALTEGRRFCFDHHVNIFITDREGHRLKMFSNEGKLLHTIGHEGTAPGNFLYPTGLAIDESGSLFVTDGKDNAMLQKFVVIKPY</sequence>
<dbReference type="PROSITE" id="PS51125">
    <property type="entry name" value="NHL"/>
    <property type="match status" value="1"/>
</dbReference>
<dbReference type="Pfam" id="PF17170">
    <property type="entry name" value="DUF5128"/>
    <property type="match status" value="1"/>
</dbReference>
<dbReference type="InterPro" id="IPR011042">
    <property type="entry name" value="6-blade_b-propeller_TolB-like"/>
</dbReference>
<dbReference type="InterPro" id="IPR050952">
    <property type="entry name" value="TRIM-NHL_E3_ligases"/>
</dbReference>
<evidence type="ECO:0000313" key="4">
    <source>
        <dbReference type="Proteomes" id="UP001165289"/>
    </source>
</evidence>
<dbReference type="Gene3D" id="2.120.10.30">
    <property type="entry name" value="TolB, C-terminal domain"/>
    <property type="match status" value="1"/>
</dbReference>
<evidence type="ECO:0000313" key="3">
    <source>
        <dbReference type="EMBL" id="KAI6648885.1"/>
    </source>
</evidence>
<reference evidence="3 4" key="1">
    <citation type="journal article" date="2023" name="BMC Biol.">
        <title>The compact genome of the sponge Oopsacas minuta (Hexactinellida) is lacking key metazoan core genes.</title>
        <authorList>
            <person name="Santini S."/>
            <person name="Schenkelaars Q."/>
            <person name="Jourda C."/>
            <person name="Duchesne M."/>
            <person name="Belahbib H."/>
            <person name="Rocher C."/>
            <person name="Selva M."/>
            <person name="Riesgo A."/>
            <person name="Vervoort M."/>
            <person name="Leys S.P."/>
            <person name="Kodjabachian L."/>
            <person name="Le Bivic A."/>
            <person name="Borchiellini C."/>
            <person name="Claverie J.M."/>
            <person name="Renard E."/>
        </authorList>
    </citation>
    <scope>NUCLEOTIDE SEQUENCE [LARGE SCALE GENOMIC DNA]</scope>
    <source>
        <strain evidence="3">SPO-2</strain>
    </source>
</reference>
<dbReference type="GO" id="GO:0043161">
    <property type="term" value="P:proteasome-mediated ubiquitin-dependent protein catabolic process"/>
    <property type="evidence" value="ECO:0007669"/>
    <property type="project" value="TreeGrafter"/>
</dbReference>
<organism evidence="3 4">
    <name type="scientific">Oopsacas minuta</name>
    <dbReference type="NCBI Taxonomy" id="111878"/>
    <lineage>
        <taxon>Eukaryota</taxon>
        <taxon>Metazoa</taxon>
        <taxon>Porifera</taxon>
        <taxon>Hexactinellida</taxon>
        <taxon>Hexasterophora</taxon>
        <taxon>Lyssacinosida</taxon>
        <taxon>Leucopsacidae</taxon>
        <taxon>Oopsacas</taxon>
    </lineage>
</organism>
<dbReference type="InterPro" id="IPR001258">
    <property type="entry name" value="NHL_repeat"/>
</dbReference>
<evidence type="ECO:0000256" key="1">
    <source>
        <dbReference type="ARBA" id="ARBA00022737"/>
    </source>
</evidence>
<keyword evidence="1" id="KW-0677">Repeat</keyword>
<dbReference type="AlphaFoldDB" id="A0AAV7JJ19"/>
<dbReference type="Proteomes" id="UP001165289">
    <property type="component" value="Unassembled WGS sequence"/>
</dbReference>
<dbReference type="PANTHER" id="PTHR24104:SF25">
    <property type="entry name" value="PROTEIN LIN-41"/>
    <property type="match status" value="1"/>
</dbReference>
<dbReference type="PANTHER" id="PTHR24104">
    <property type="entry name" value="E3 UBIQUITIN-PROTEIN LIGASE NHLRC1-RELATED"/>
    <property type="match status" value="1"/>
</dbReference>
<dbReference type="SUPFAM" id="SSF101898">
    <property type="entry name" value="NHL repeat"/>
    <property type="match status" value="1"/>
</dbReference>
<dbReference type="GO" id="GO:0008270">
    <property type="term" value="F:zinc ion binding"/>
    <property type="evidence" value="ECO:0007669"/>
    <property type="project" value="UniProtKB-KW"/>
</dbReference>
<dbReference type="GO" id="GO:0000209">
    <property type="term" value="P:protein polyubiquitination"/>
    <property type="evidence" value="ECO:0007669"/>
    <property type="project" value="TreeGrafter"/>
</dbReference>
<name>A0AAV7JJ19_9METZ</name>
<dbReference type="GO" id="GO:0061630">
    <property type="term" value="F:ubiquitin protein ligase activity"/>
    <property type="evidence" value="ECO:0007669"/>
    <property type="project" value="TreeGrafter"/>
</dbReference>
<evidence type="ECO:0000256" key="2">
    <source>
        <dbReference type="PROSITE-ProRule" id="PRU00504"/>
    </source>
</evidence>
<gene>
    <name evidence="3" type="ORF">LOD99_6958</name>
</gene>